<dbReference type="SUPFAM" id="SSF55961">
    <property type="entry name" value="Bet v1-like"/>
    <property type="match status" value="1"/>
</dbReference>
<feature type="domain" description="Activator of Hsp90 ATPase homologue 1/2-like C-terminal" evidence="2">
    <location>
        <begin position="24"/>
        <end position="146"/>
    </location>
</feature>
<keyword evidence="4" id="KW-1185">Reference proteome</keyword>
<protein>
    <submittedName>
        <fullName evidence="3">SRPBCC domain-containing protein</fullName>
    </submittedName>
</protein>
<dbReference type="InterPro" id="IPR013538">
    <property type="entry name" value="ASHA1/2-like_C"/>
</dbReference>
<reference evidence="3" key="1">
    <citation type="submission" date="2021-04" db="EMBL/GenBank/DDBJ databases">
        <authorList>
            <person name="Hartkoorn R.C."/>
            <person name="Beaudoing E."/>
            <person name="Hot D."/>
        </authorList>
    </citation>
    <scope>NUCLEOTIDE SEQUENCE</scope>
    <source>
        <strain evidence="3">NRRL B-16292</strain>
    </source>
</reference>
<evidence type="ECO:0000256" key="1">
    <source>
        <dbReference type="ARBA" id="ARBA00006817"/>
    </source>
</evidence>
<name>A0ABY5W8C2_9ACTN</name>
<accession>A0ABY5W8C2</accession>
<comment type="similarity">
    <text evidence="1">Belongs to the AHA1 family.</text>
</comment>
<dbReference type="Proteomes" id="UP001059617">
    <property type="component" value="Chromosome"/>
</dbReference>
<organism evidence="3 4">
    <name type="scientific">Dactylosporangium fulvum</name>
    <dbReference type="NCBI Taxonomy" id="53359"/>
    <lineage>
        <taxon>Bacteria</taxon>
        <taxon>Bacillati</taxon>
        <taxon>Actinomycetota</taxon>
        <taxon>Actinomycetes</taxon>
        <taxon>Micromonosporales</taxon>
        <taxon>Micromonosporaceae</taxon>
        <taxon>Dactylosporangium</taxon>
    </lineage>
</organism>
<sequence>MTGGAALERSEFVVLVDVDVIAALDTVWAAMVEEDRRVGWWPGLALHAVPGSLLQELWTDREGVERVGYGVVHDVRRGQFLRFSWADSRWGAPTTVEWSVCPTGPSSTRVSIRETGLEHVRDSAELFRVHQSGWRLRLDNLRDYVEQA</sequence>
<dbReference type="EMBL" id="CP073720">
    <property type="protein sequence ID" value="UWP85566.1"/>
    <property type="molecule type" value="Genomic_DNA"/>
</dbReference>
<dbReference type="Gene3D" id="3.30.530.20">
    <property type="match status" value="1"/>
</dbReference>
<proteinExistence type="inferred from homology"/>
<dbReference type="RefSeq" id="WP_259863698.1">
    <property type="nucleotide sequence ID" value="NZ_BAAAST010000012.1"/>
</dbReference>
<dbReference type="InterPro" id="IPR023393">
    <property type="entry name" value="START-like_dom_sf"/>
</dbReference>
<reference evidence="3" key="2">
    <citation type="submission" date="2022-09" db="EMBL/GenBank/DDBJ databases">
        <title>Biosynthetic gene clusters of Dactylosporangioum fulvum.</title>
        <authorList>
            <person name="Caradec T."/>
        </authorList>
    </citation>
    <scope>NUCLEOTIDE SEQUENCE</scope>
    <source>
        <strain evidence="3">NRRL B-16292</strain>
    </source>
</reference>
<evidence type="ECO:0000259" key="2">
    <source>
        <dbReference type="Pfam" id="PF08327"/>
    </source>
</evidence>
<dbReference type="CDD" id="cd07814">
    <property type="entry name" value="SRPBCC_CalC_Aha1-like"/>
    <property type="match status" value="1"/>
</dbReference>
<gene>
    <name evidence="3" type="ORF">Dfulv_15515</name>
</gene>
<evidence type="ECO:0000313" key="3">
    <source>
        <dbReference type="EMBL" id="UWP85566.1"/>
    </source>
</evidence>
<dbReference type="Pfam" id="PF08327">
    <property type="entry name" value="AHSA1"/>
    <property type="match status" value="1"/>
</dbReference>
<evidence type="ECO:0000313" key="4">
    <source>
        <dbReference type="Proteomes" id="UP001059617"/>
    </source>
</evidence>